<sequence length="146" mass="15618">MSDCPYFRISKSGLIVLAGGVWCLAGVNVARIGVESIAGSTMGAPWICLLPLLVFAAFGAMFAKVAGKHIRRIRSHPCSARPLWHFFDARSYLVMAIMMGGGIGLRASGFLPDSFIAFFYTGLGAALAGAGLLFFLAFVRGIRRAR</sequence>
<dbReference type="AlphaFoldDB" id="A0AAW9HCI4"/>
<keyword evidence="1" id="KW-0472">Membrane</keyword>
<reference evidence="2 4" key="1">
    <citation type="submission" date="2023-10" db="EMBL/GenBank/DDBJ databases">
        <title>Whole Genome based description of the genera Actinobaculum and Actinotignum reveals a complex phylogenetic relationship within the species included in the genus Actinotignum.</title>
        <authorList>
            <person name="Jensen C.S."/>
            <person name="Dargis R."/>
            <person name="Kemp M."/>
            <person name="Christensen J.J."/>
        </authorList>
    </citation>
    <scope>NUCLEOTIDE SEQUENCE</scope>
    <source>
        <strain evidence="3 4">SLA_B089</strain>
        <strain evidence="2">SLA_B245</strain>
    </source>
</reference>
<accession>A0AAW9HCI4</accession>
<protein>
    <recommendedName>
        <fullName evidence="6">DUF3180 domain-containing protein</fullName>
    </recommendedName>
</protein>
<gene>
    <name evidence="2" type="ORF">R6G74_05620</name>
    <name evidence="3" type="ORF">R6P33_06135</name>
</gene>
<dbReference type="Proteomes" id="UP001288320">
    <property type="component" value="Unassembled WGS sequence"/>
</dbReference>
<dbReference type="Proteomes" id="UP001284901">
    <property type="component" value="Unassembled WGS sequence"/>
</dbReference>
<dbReference type="RefSeq" id="WP_087071080.1">
    <property type="nucleotide sequence ID" value="NZ_CAUPFC010000006.1"/>
</dbReference>
<evidence type="ECO:0000313" key="2">
    <source>
        <dbReference type="EMBL" id="MDY5140790.1"/>
    </source>
</evidence>
<dbReference type="EMBL" id="JAWNFY010000015">
    <property type="protein sequence ID" value="MDY5146596.1"/>
    <property type="molecule type" value="Genomic_DNA"/>
</dbReference>
<comment type="caution">
    <text evidence="2">The sequence shown here is derived from an EMBL/GenBank/DDBJ whole genome shotgun (WGS) entry which is preliminary data.</text>
</comment>
<evidence type="ECO:0008006" key="6">
    <source>
        <dbReference type="Google" id="ProtNLM"/>
    </source>
</evidence>
<evidence type="ECO:0000313" key="3">
    <source>
        <dbReference type="EMBL" id="MDY5146596.1"/>
    </source>
</evidence>
<proteinExistence type="predicted"/>
<keyword evidence="1" id="KW-0812">Transmembrane</keyword>
<keyword evidence="4" id="KW-1185">Reference proteome</keyword>
<name>A0AAW9HCI4_9ACTO</name>
<feature type="transmembrane region" description="Helical" evidence="1">
    <location>
        <begin position="83"/>
        <end position="105"/>
    </location>
</feature>
<evidence type="ECO:0000256" key="1">
    <source>
        <dbReference type="SAM" id="Phobius"/>
    </source>
</evidence>
<evidence type="ECO:0000313" key="4">
    <source>
        <dbReference type="Proteomes" id="UP001284901"/>
    </source>
</evidence>
<evidence type="ECO:0000313" key="5">
    <source>
        <dbReference type="Proteomes" id="UP001288320"/>
    </source>
</evidence>
<feature type="transmembrane region" description="Helical" evidence="1">
    <location>
        <begin position="117"/>
        <end position="139"/>
    </location>
</feature>
<feature type="transmembrane region" description="Helical" evidence="1">
    <location>
        <begin position="12"/>
        <end position="32"/>
    </location>
</feature>
<organism evidence="2 5">
    <name type="scientific">Actinotignum timonense</name>
    <dbReference type="NCBI Taxonomy" id="1870995"/>
    <lineage>
        <taxon>Bacteria</taxon>
        <taxon>Bacillati</taxon>
        <taxon>Actinomycetota</taxon>
        <taxon>Actinomycetes</taxon>
        <taxon>Actinomycetales</taxon>
        <taxon>Actinomycetaceae</taxon>
        <taxon>Actinotignum</taxon>
    </lineage>
</organism>
<feature type="transmembrane region" description="Helical" evidence="1">
    <location>
        <begin position="44"/>
        <end position="63"/>
    </location>
</feature>
<dbReference type="GeneID" id="92813792"/>
<dbReference type="EMBL" id="JAWNFV010000010">
    <property type="protein sequence ID" value="MDY5140790.1"/>
    <property type="molecule type" value="Genomic_DNA"/>
</dbReference>
<keyword evidence="1" id="KW-1133">Transmembrane helix</keyword>